<proteinExistence type="predicted"/>
<dbReference type="EMBL" id="SRLO01000155">
    <property type="protein sequence ID" value="TNN71057.1"/>
    <property type="molecule type" value="Genomic_DNA"/>
</dbReference>
<name>A0A4Z2HZ92_9TELE</name>
<dbReference type="AlphaFoldDB" id="A0A4Z2HZ92"/>
<organism evidence="1 2">
    <name type="scientific">Liparis tanakae</name>
    <name type="common">Tanaka's snailfish</name>
    <dbReference type="NCBI Taxonomy" id="230148"/>
    <lineage>
        <taxon>Eukaryota</taxon>
        <taxon>Metazoa</taxon>
        <taxon>Chordata</taxon>
        <taxon>Craniata</taxon>
        <taxon>Vertebrata</taxon>
        <taxon>Euteleostomi</taxon>
        <taxon>Actinopterygii</taxon>
        <taxon>Neopterygii</taxon>
        <taxon>Teleostei</taxon>
        <taxon>Neoteleostei</taxon>
        <taxon>Acanthomorphata</taxon>
        <taxon>Eupercaria</taxon>
        <taxon>Perciformes</taxon>
        <taxon>Cottioidei</taxon>
        <taxon>Cottales</taxon>
        <taxon>Liparidae</taxon>
        <taxon>Liparis</taxon>
    </lineage>
</organism>
<dbReference type="Proteomes" id="UP000314294">
    <property type="component" value="Unassembled WGS sequence"/>
</dbReference>
<evidence type="ECO:0000313" key="2">
    <source>
        <dbReference type="Proteomes" id="UP000314294"/>
    </source>
</evidence>
<keyword evidence="2" id="KW-1185">Reference proteome</keyword>
<reference evidence="1 2" key="1">
    <citation type="submission" date="2019-03" db="EMBL/GenBank/DDBJ databases">
        <title>First draft genome of Liparis tanakae, snailfish: a comprehensive survey of snailfish specific genes.</title>
        <authorList>
            <person name="Kim W."/>
            <person name="Song I."/>
            <person name="Jeong J.-H."/>
            <person name="Kim D."/>
            <person name="Kim S."/>
            <person name="Ryu S."/>
            <person name="Song J.Y."/>
            <person name="Lee S.K."/>
        </authorList>
    </citation>
    <scope>NUCLEOTIDE SEQUENCE [LARGE SCALE GENOMIC DNA]</scope>
    <source>
        <tissue evidence="1">Muscle</tissue>
    </source>
</reference>
<gene>
    <name evidence="1" type="ORF">EYF80_018718</name>
</gene>
<evidence type="ECO:0000313" key="1">
    <source>
        <dbReference type="EMBL" id="TNN71057.1"/>
    </source>
</evidence>
<sequence>MHLTVTTCDFLFPLHVTVTLIVPCFPSQVISSRVVRVYLIAPAEVGRDDEANPQDGACDRLNVGLHGDGGDLVDTLFDRETDVDVVQHLLHSELLLLQAVQHNVAQVVELAERVDKAPQALIDHLAEGEQSLVCPHLSHVRQVRDEREAVHLSSADVRLQQDVDLAVAVLHPTCSRQLTVVTQQLLQLLHLLITDLPTHVENTMHYSYRHNVGRP</sequence>
<accession>A0A4Z2HZ92</accession>
<comment type="caution">
    <text evidence="1">The sequence shown here is derived from an EMBL/GenBank/DDBJ whole genome shotgun (WGS) entry which is preliminary data.</text>
</comment>
<protein>
    <submittedName>
        <fullName evidence="1">Uncharacterized protein</fullName>
    </submittedName>
</protein>